<dbReference type="InterPro" id="IPR032164">
    <property type="entry name" value="DUF5000"/>
</dbReference>
<organism evidence="2 3">
    <name type="scientific">Mucilaginibacter roseus</name>
    <dbReference type="NCBI Taxonomy" id="1528868"/>
    <lineage>
        <taxon>Bacteria</taxon>
        <taxon>Pseudomonadati</taxon>
        <taxon>Bacteroidota</taxon>
        <taxon>Sphingobacteriia</taxon>
        <taxon>Sphingobacteriales</taxon>
        <taxon>Sphingobacteriaceae</taxon>
        <taxon>Mucilaginibacter</taxon>
    </lineage>
</organism>
<dbReference type="Gene3D" id="2.60.120.260">
    <property type="entry name" value="Galactose-binding domain-like"/>
    <property type="match status" value="1"/>
</dbReference>
<name>A0ABS8U1P1_9SPHI</name>
<evidence type="ECO:0000313" key="2">
    <source>
        <dbReference type="EMBL" id="MCD8739995.1"/>
    </source>
</evidence>
<reference evidence="2 3" key="1">
    <citation type="submission" date="2021-12" db="EMBL/GenBank/DDBJ databases">
        <title>Mucilaginibacter roseus genome.</title>
        <authorList>
            <person name="Ferreira J.R."/>
            <person name="Newman J.D."/>
        </authorList>
    </citation>
    <scope>NUCLEOTIDE SEQUENCE [LARGE SCALE GENOMIC DNA]</scope>
    <source>
        <strain evidence="2 3">LMG 28454</strain>
    </source>
</reference>
<accession>A0ABS8U1P1</accession>
<dbReference type="CDD" id="cd00063">
    <property type="entry name" value="FN3"/>
    <property type="match status" value="1"/>
</dbReference>
<dbReference type="Proteomes" id="UP001199919">
    <property type="component" value="Unassembled WGS sequence"/>
</dbReference>
<dbReference type="EMBL" id="JAJPWV010000002">
    <property type="protein sequence ID" value="MCD8739995.1"/>
    <property type="molecule type" value="Genomic_DNA"/>
</dbReference>
<evidence type="ECO:0000259" key="1">
    <source>
        <dbReference type="Pfam" id="PF16391"/>
    </source>
</evidence>
<dbReference type="SUPFAM" id="SSF49265">
    <property type="entry name" value="Fibronectin type III"/>
    <property type="match status" value="1"/>
</dbReference>
<protein>
    <recommendedName>
        <fullName evidence="1">DUF5000 domain-containing protein</fullName>
    </recommendedName>
</protein>
<keyword evidence="3" id="KW-1185">Reference proteome</keyword>
<dbReference type="Gene3D" id="2.60.40.10">
    <property type="entry name" value="Immunoglobulins"/>
    <property type="match status" value="1"/>
</dbReference>
<dbReference type="Pfam" id="PF16391">
    <property type="entry name" value="DUF5000"/>
    <property type="match status" value="1"/>
</dbReference>
<dbReference type="InterPro" id="IPR036116">
    <property type="entry name" value="FN3_sf"/>
</dbReference>
<sequence length="390" mass="44240">MFAVIYGCGKKDTEFRDFFDGKEITYTGAVGDVTSQPGNLRVGLKWKASTDPSITRYIVYWNNRADSQIVNITEKKDTISTVISGLREYVYSFTIFSFDAKGNKSIAKEVNNVKVYGPIYNGTLLNRAYDVENAFNINRDGSVKLNFITPDTINITTKIKYTTNAGETKTAQLSPDSSSITIPNVKIGSVVTYRSYFIPERTSIDTFAVAAYSDYPTIEYRYVKCDKSQFKKMNNANDVYAEFGTAIEKLWDNSNGPQSYPNIFHSNERALPQQLTIDLGKVYDNIGQMEETGRDCCHNPDQFEVWGIEDINGHDTSLPANNPGWKDEAISKGWVLLKDVVRTDDGRNAYKFDLDNHGKLIRYIRLRIKHNSNGENNYSNMSEITLWNKQ</sequence>
<feature type="domain" description="DUF5000" evidence="1">
    <location>
        <begin position="251"/>
        <end position="387"/>
    </location>
</feature>
<dbReference type="InterPro" id="IPR013783">
    <property type="entry name" value="Ig-like_fold"/>
</dbReference>
<dbReference type="RefSeq" id="WP_232176220.1">
    <property type="nucleotide sequence ID" value="NZ_JAJPWV010000002.1"/>
</dbReference>
<gene>
    <name evidence="2" type="ORF">LT679_05230</name>
</gene>
<proteinExistence type="predicted"/>
<comment type="caution">
    <text evidence="2">The sequence shown here is derived from an EMBL/GenBank/DDBJ whole genome shotgun (WGS) entry which is preliminary data.</text>
</comment>
<dbReference type="InterPro" id="IPR003961">
    <property type="entry name" value="FN3_dom"/>
</dbReference>
<evidence type="ECO:0000313" key="3">
    <source>
        <dbReference type="Proteomes" id="UP001199919"/>
    </source>
</evidence>
<dbReference type="Pfam" id="PF16389">
    <property type="entry name" value="DUF4998"/>
    <property type="match status" value="1"/>
</dbReference>